<evidence type="ECO:0000259" key="1">
    <source>
        <dbReference type="Pfam" id="PF13392"/>
    </source>
</evidence>
<dbReference type="GeneID" id="40525606"/>
<dbReference type="InterPro" id="IPR044925">
    <property type="entry name" value="His-Me_finger_sf"/>
</dbReference>
<reference evidence="2" key="1">
    <citation type="submission" date="2012-10" db="EMBL/GenBank/DDBJ databases">
        <title>Towards defining the chloroviruses: a genomic journey through a genus of large DNA viruses.</title>
        <authorList>
            <person name="Jeanniard A."/>
            <person name="Dunigan D.D."/>
            <person name="Gurnon J.R."/>
            <person name="Agarkova I."/>
            <person name="Kang M."/>
            <person name="Vitek J."/>
            <person name="Duncan G."/>
            <person name="McClung O.W."/>
            <person name="Larsen M."/>
            <person name="Claverie J.-M."/>
            <person name="Van Etten J.L."/>
            <person name="Blanc G."/>
        </authorList>
    </citation>
    <scope>NUCLEOTIDE SEQUENCE</scope>
</reference>
<sequence length="402" mass="47768">MDLDEFARFWKQDLSFEQKAKLYYERVEHVVDDKGGYRPVNFEYRKATFIYFKDDGEFEIFDDYTIDTNRVIERKDGKRPPTPYEQNGYLRVDISKDKKSYGRRLCRAMLSTFLGPPPNLTFTADHIESEHKLYDDLTNLRWLHQSEQSKNQFKPETLRSARLIVNDLFPDDELTSKEWIELYTKSNGKKYHQDTILKWARTRENGFSYKTYDDLVEEEWKIVGDPDKNHVEISNMNRVKDVTFSQSGCKEHVRTAEELHLWSGYPCIKIDGEKYHIHVLVFQLWYSDLWANKHSDEMVLHKEDNRLDFRPENLYLGTRSENGKDAYDNGKHDGKKSARQACIAYKDDEVIEKFKSMHDAARYILKYNETLKFEAAVMGIRRALDKNKLYKGFTLKKCIDKK</sequence>
<dbReference type="Pfam" id="PF13392">
    <property type="entry name" value="HNH_3"/>
    <property type="match status" value="1"/>
</dbReference>
<evidence type="ECO:0000313" key="2">
    <source>
        <dbReference type="EMBL" id="AGE58742.1"/>
    </source>
</evidence>
<dbReference type="KEGG" id="vg:40525606"/>
<gene>
    <name evidence="2" type="primary">NYs-1_457R</name>
    <name evidence="2" type="ORF">PBCVNYs1_457R</name>
</gene>
<dbReference type="SUPFAM" id="SSF54060">
    <property type="entry name" value="His-Me finger endonucleases"/>
    <property type="match status" value="2"/>
</dbReference>
<feature type="domain" description="HNH nuclease" evidence="1">
    <location>
        <begin position="297"/>
        <end position="323"/>
    </location>
</feature>
<dbReference type="EMBL" id="JX997183">
    <property type="protein sequence ID" value="AGE58742.1"/>
    <property type="molecule type" value="Genomic_DNA"/>
</dbReference>
<organism evidence="2">
    <name type="scientific">Paramecium bursaria Chlorella virus NYs1</name>
    <dbReference type="NCBI Taxonomy" id="83442"/>
    <lineage>
        <taxon>Viruses</taxon>
        <taxon>Varidnaviria</taxon>
        <taxon>Bamfordvirae</taxon>
        <taxon>Nucleocytoviricota</taxon>
        <taxon>Megaviricetes</taxon>
        <taxon>Algavirales</taxon>
        <taxon>Phycodnaviridae</taxon>
        <taxon>Chlorovirus</taxon>
        <taxon>Chlorovirus newyorkense</taxon>
    </lineage>
</organism>
<proteinExistence type="predicted"/>
<dbReference type="RefSeq" id="YP_009665387.1">
    <property type="nucleotide sequence ID" value="NC_043235.1"/>
</dbReference>
<dbReference type="InterPro" id="IPR003615">
    <property type="entry name" value="HNH_nuc"/>
</dbReference>
<dbReference type="Gene3D" id="3.90.75.20">
    <property type="match status" value="2"/>
</dbReference>
<protein>
    <recommendedName>
        <fullName evidence="1">HNH nuclease domain-containing protein</fullName>
    </recommendedName>
</protein>
<name>M1I3A7_9PHYC</name>
<accession>M1I3A7</accession>